<evidence type="ECO:0000313" key="2">
    <source>
        <dbReference type="Proteomes" id="UP000634136"/>
    </source>
</evidence>
<proteinExistence type="predicted"/>
<accession>A0A834T380</accession>
<comment type="caution">
    <text evidence="1">The sequence shown here is derived from an EMBL/GenBank/DDBJ whole genome shotgun (WGS) entry which is preliminary data.</text>
</comment>
<protein>
    <submittedName>
        <fullName evidence="1">Uncharacterized protein</fullName>
    </submittedName>
</protein>
<reference evidence="1" key="1">
    <citation type="submission" date="2020-09" db="EMBL/GenBank/DDBJ databases">
        <title>Genome-Enabled Discovery of Anthraquinone Biosynthesis in Senna tora.</title>
        <authorList>
            <person name="Kang S.-H."/>
            <person name="Pandey R.P."/>
            <person name="Lee C.-M."/>
            <person name="Sim J.-S."/>
            <person name="Jeong J.-T."/>
            <person name="Choi B.-S."/>
            <person name="Jung M."/>
            <person name="Ginzburg D."/>
            <person name="Zhao K."/>
            <person name="Won S.Y."/>
            <person name="Oh T.-J."/>
            <person name="Yu Y."/>
            <person name="Kim N.-H."/>
            <person name="Lee O.R."/>
            <person name="Lee T.-H."/>
            <person name="Bashyal P."/>
            <person name="Kim T.-S."/>
            <person name="Lee W.-H."/>
            <person name="Kawkins C."/>
            <person name="Kim C.-K."/>
            <person name="Kim J.S."/>
            <person name="Ahn B.O."/>
            <person name="Rhee S.Y."/>
            <person name="Sohng J.K."/>
        </authorList>
    </citation>
    <scope>NUCLEOTIDE SEQUENCE</scope>
    <source>
        <tissue evidence="1">Leaf</tissue>
    </source>
</reference>
<sequence length="58" mass="6331">MATATMTTAAALLYYTLNRKLQSSGTANGVDDEENGSWCHTSFNSITHYFKLKVEIGA</sequence>
<dbReference type="EMBL" id="JAAIUW010000009">
    <property type="protein sequence ID" value="KAF7814735.1"/>
    <property type="molecule type" value="Genomic_DNA"/>
</dbReference>
<evidence type="ECO:0000313" key="1">
    <source>
        <dbReference type="EMBL" id="KAF7814735.1"/>
    </source>
</evidence>
<gene>
    <name evidence="1" type="ORF">G2W53_028704</name>
</gene>
<name>A0A834T380_9FABA</name>
<organism evidence="1 2">
    <name type="scientific">Senna tora</name>
    <dbReference type="NCBI Taxonomy" id="362788"/>
    <lineage>
        <taxon>Eukaryota</taxon>
        <taxon>Viridiplantae</taxon>
        <taxon>Streptophyta</taxon>
        <taxon>Embryophyta</taxon>
        <taxon>Tracheophyta</taxon>
        <taxon>Spermatophyta</taxon>
        <taxon>Magnoliopsida</taxon>
        <taxon>eudicotyledons</taxon>
        <taxon>Gunneridae</taxon>
        <taxon>Pentapetalae</taxon>
        <taxon>rosids</taxon>
        <taxon>fabids</taxon>
        <taxon>Fabales</taxon>
        <taxon>Fabaceae</taxon>
        <taxon>Caesalpinioideae</taxon>
        <taxon>Cassia clade</taxon>
        <taxon>Senna</taxon>
    </lineage>
</organism>
<dbReference type="AlphaFoldDB" id="A0A834T380"/>
<dbReference type="Proteomes" id="UP000634136">
    <property type="component" value="Unassembled WGS sequence"/>
</dbReference>
<keyword evidence="2" id="KW-1185">Reference proteome</keyword>